<keyword evidence="2" id="KW-1185">Reference proteome</keyword>
<gene>
    <name evidence="1" type="ORF">IRJ41_007592</name>
</gene>
<dbReference type="AlphaFoldDB" id="A0A9W7T339"/>
<proteinExistence type="predicted"/>
<feature type="non-terminal residue" evidence="1">
    <location>
        <position position="80"/>
    </location>
</feature>
<protein>
    <submittedName>
        <fullName evidence="1">L-selectin-like</fullName>
    </submittedName>
</protein>
<sequence>QKKQIVRVEVKSGLNVNDAAVMETTLQWIKQKLKDRGIENDTRLTWRLQPDGNVFTPKHDRKAAAEEMDLKQEGCSKIYF</sequence>
<evidence type="ECO:0000313" key="2">
    <source>
        <dbReference type="Proteomes" id="UP001059041"/>
    </source>
</evidence>
<dbReference type="EMBL" id="JAFHDT010000491">
    <property type="protein sequence ID" value="KAI7789356.1"/>
    <property type="molecule type" value="Genomic_DNA"/>
</dbReference>
<evidence type="ECO:0000313" key="1">
    <source>
        <dbReference type="EMBL" id="KAI7789356.1"/>
    </source>
</evidence>
<reference evidence="1" key="1">
    <citation type="submission" date="2021-02" db="EMBL/GenBank/DDBJ databases">
        <title>Comparative genomics reveals that relaxation of natural selection precedes convergent phenotypic evolution of cavefish.</title>
        <authorList>
            <person name="Peng Z."/>
        </authorList>
    </citation>
    <scope>NUCLEOTIDE SEQUENCE</scope>
    <source>
        <tissue evidence="1">Muscle</tissue>
    </source>
</reference>
<organism evidence="1 2">
    <name type="scientific">Triplophysa rosa</name>
    <name type="common">Cave loach</name>
    <dbReference type="NCBI Taxonomy" id="992332"/>
    <lineage>
        <taxon>Eukaryota</taxon>
        <taxon>Metazoa</taxon>
        <taxon>Chordata</taxon>
        <taxon>Craniata</taxon>
        <taxon>Vertebrata</taxon>
        <taxon>Euteleostomi</taxon>
        <taxon>Actinopterygii</taxon>
        <taxon>Neopterygii</taxon>
        <taxon>Teleostei</taxon>
        <taxon>Ostariophysi</taxon>
        <taxon>Cypriniformes</taxon>
        <taxon>Nemacheilidae</taxon>
        <taxon>Triplophysa</taxon>
    </lineage>
</organism>
<dbReference type="Proteomes" id="UP001059041">
    <property type="component" value="Unassembled WGS sequence"/>
</dbReference>
<name>A0A9W7T339_TRIRA</name>
<accession>A0A9W7T339</accession>
<comment type="caution">
    <text evidence="1">The sequence shown here is derived from an EMBL/GenBank/DDBJ whole genome shotgun (WGS) entry which is preliminary data.</text>
</comment>